<dbReference type="AlphaFoldDB" id="A0A3A3GEE2"/>
<sequence length="100" mass="10717">MINSLRAAANLSVLKFDESLNKAAQAHANYATAHHSMTHIEGKEKAGFSGALPPSVRKRSVIRTSAWARSSLRPSMSYQRDASSNRCAIPSGYALVAESG</sequence>
<dbReference type="SUPFAM" id="SSF55797">
    <property type="entry name" value="PR-1-like"/>
    <property type="match status" value="1"/>
</dbReference>
<feature type="domain" description="SCP" evidence="1">
    <location>
        <begin position="1"/>
        <end position="55"/>
    </location>
</feature>
<dbReference type="InterPro" id="IPR014044">
    <property type="entry name" value="CAP_dom"/>
</dbReference>
<gene>
    <name evidence="2" type="ORF">DQX05_19450</name>
</gene>
<organism evidence="2 3">
    <name type="scientific">Paenibacillus thiaminolyticus</name>
    <name type="common">Bacillus thiaminolyticus</name>
    <dbReference type="NCBI Taxonomy" id="49283"/>
    <lineage>
        <taxon>Bacteria</taxon>
        <taxon>Bacillati</taxon>
        <taxon>Bacillota</taxon>
        <taxon>Bacilli</taxon>
        <taxon>Bacillales</taxon>
        <taxon>Paenibacillaceae</taxon>
        <taxon>Paenibacillus</taxon>
    </lineage>
</organism>
<evidence type="ECO:0000313" key="2">
    <source>
        <dbReference type="EMBL" id="RJG22028.1"/>
    </source>
</evidence>
<dbReference type="EMBL" id="QYZD01000019">
    <property type="protein sequence ID" value="RJG22028.1"/>
    <property type="molecule type" value="Genomic_DNA"/>
</dbReference>
<evidence type="ECO:0000259" key="1">
    <source>
        <dbReference type="Pfam" id="PF00188"/>
    </source>
</evidence>
<dbReference type="RefSeq" id="WP_119795144.1">
    <property type="nucleotide sequence ID" value="NZ_QYZD01000019.1"/>
</dbReference>
<comment type="caution">
    <text evidence="2">The sequence shown here is derived from an EMBL/GenBank/DDBJ whole genome shotgun (WGS) entry which is preliminary data.</text>
</comment>
<accession>A0A3A3GEE2</accession>
<name>A0A3A3GEE2_PANTH</name>
<dbReference type="Proteomes" id="UP000266177">
    <property type="component" value="Unassembled WGS sequence"/>
</dbReference>
<dbReference type="Gene3D" id="3.40.33.10">
    <property type="entry name" value="CAP"/>
    <property type="match status" value="1"/>
</dbReference>
<dbReference type="Pfam" id="PF00188">
    <property type="entry name" value="CAP"/>
    <property type="match status" value="1"/>
</dbReference>
<proteinExistence type="predicted"/>
<reference evidence="2 3" key="1">
    <citation type="submission" date="2018-09" db="EMBL/GenBank/DDBJ databases">
        <title>Paenibacillus SK2017-BO5.</title>
        <authorList>
            <person name="Piskunova J.V."/>
            <person name="Dubiley S.A."/>
            <person name="Severinov K.V."/>
        </authorList>
    </citation>
    <scope>NUCLEOTIDE SEQUENCE [LARGE SCALE GENOMIC DNA]</scope>
    <source>
        <strain evidence="2 3">BO5</strain>
    </source>
</reference>
<protein>
    <recommendedName>
        <fullName evidence="1">SCP domain-containing protein</fullName>
    </recommendedName>
</protein>
<evidence type="ECO:0000313" key="3">
    <source>
        <dbReference type="Proteomes" id="UP000266177"/>
    </source>
</evidence>
<dbReference type="InterPro" id="IPR035940">
    <property type="entry name" value="CAP_sf"/>
</dbReference>